<gene>
    <name evidence="3" type="ORF">JAO75_19740</name>
</gene>
<dbReference type="EMBL" id="JAELXT010000028">
    <property type="protein sequence ID" value="MBJ6127640.1"/>
    <property type="molecule type" value="Genomic_DNA"/>
</dbReference>
<reference evidence="4" key="1">
    <citation type="submission" date="2020-12" db="EMBL/GenBank/DDBJ databases">
        <title>Hymenobacter sp.</title>
        <authorList>
            <person name="Kim M.K."/>
        </authorList>
    </citation>
    <scope>NUCLEOTIDE SEQUENCE [LARGE SCALE GENOMIC DNA]</scope>
    <source>
        <strain evidence="4">BT325</strain>
    </source>
</reference>
<dbReference type="RefSeq" id="WP_199050859.1">
    <property type="nucleotide sequence ID" value="NZ_JAELXT010000028.1"/>
</dbReference>
<protein>
    <recommendedName>
        <fullName evidence="5">LPXTG cell wall anchor domain-containing protein</fullName>
    </recommendedName>
</protein>
<sequence length="75" mass="7919">MIETLRISLLTMTLTAWSTIAMAQVTPGGVAPAPPGAAPVEPAGEGLDWLWIIVAVVVVAALLFYFLGRGRNTRV</sequence>
<feature type="transmembrane region" description="Helical" evidence="1">
    <location>
        <begin position="47"/>
        <end position="67"/>
    </location>
</feature>
<keyword evidence="2" id="KW-0732">Signal</keyword>
<name>A0ABS0Y6V4_9HYPH</name>
<evidence type="ECO:0000313" key="4">
    <source>
        <dbReference type="Proteomes" id="UP000620670"/>
    </source>
</evidence>
<organism evidence="3 4">
    <name type="scientific">Microvirga splendida</name>
    <dbReference type="NCBI Taxonomy" id="2795727"/>
    <lineage>
        <taxon>Bacteria</taxon>
        <taxon>Pseudomonadati</taxon>
        <taxon>Pseudomonadota</taxon>
        <taxon>Alphaproteobacteria</taxon>
        <taxon>Hyphomicrobiales</taxon>
        <taxon>Methylobacteriaceae</taxon>
        <taxon>Microvirga</taxon>
    </lineage>
</organism>
<keyword evidence="1" id="KW-0472">Membrane</keyword>
<keyword evidence="1" id="KW-1133">Transmembrane helix</keyword>
<evidence type="ECO:0008006" key="5">
    <source>
        <dbReference type="Google" id="ProtNLM"/>
    </source>
</evidence>
<evidence type="ECO:0000256" key="2">
    <source>
        <dbReference type="SAM" id="SignalP"/>
    </source>
</evidence>
<proteinExistence type="predicted"/>
<accession>A0ABS0Y6V4</accession>
<keyword evidence="1" id="KW-0812">Transmembrane</keyword>
<evidence type="ECO:0000313" key="3">
    <source>
        <dbReference type="EMBL" id="MBJ6127640.1"/>
    </source>
</evidence>
<dbReference type="Proteomes" id="UP000620670">
    <property type="component" value="Unassembled WGS sequence"/>
</dbReference>
<feature type="chain" id="PRO_5047171275" description="LPXTG cell wall anchor domain-containing protein" evidence="2">
    <location>
        <begin position="24"/>
        <end position="75"/>
    </location>
</feature>
<feature type="signal peptide" evidence="2">
    <location>
        <begin position="1"/>
        <end position="23"/>
    </location>
</feature>
<keyword evidence="4" id="KW-1185">Reference proteome</keyword>
<comment type="caution">
    <text evidence="3">The sequence shown here is derived from an EMBL/GenBank/DDBJ whole genome shotgun (WGS) entry which is preliminary data.</text>
</comment>
<evidence type="ECO:0000256" key="1">
    <source>
        <dbReference type="SAM" id="Phobius"/>
    </source>
</evidence>